<reference evidence="1 2" key="1">
    <citation type="journal article" date="2022" name="Nat. Ecol. Evol.">
        <title>A masculinizing supergene underlies an exaggerated male reproductive morph in a spider.</title>
        <authorList>
            <person name="Hendrickx F."/>
            <person name="De Corte Z."/>
            <person name="Sonet G."/>
            <person name="Van Belleghem S.M."/>
            <person name="Kostlbacher S."/>
            <person name="Vangestel C."/>
        </authorList>
    </citation>
    <scope>NUCLEOTIDE SEQUENCE [LARGE SCALE GENOMIC DNA]</scope>
    <source>
        <strain evidence="1">W744_W776</strain>
    </source>
</reference>
<comment type="caution">
    <text evidence="1">The sequence shown here is derived from an EMBL/GenBank/DDBJ whole genome shotgun (WGS) entry which is preliminary data.</text>
</comment>
<name>A0AAV6TFY3_9ARAC</name>
<feature type="non-terminal residue" evidence="1">
    <location>
        <position position="1"/>
    </location>
</feature>
<dbReference type="Proteomes" id="UP000827092">
    <property type="component" value="Unassembled WGS sequence"/>
</dbReference>
<accession>A0AAV6TFY3</accession>
<evidence type="ECO:0000313" key="2">
    <source>
        <dbReference type="Proteomes" id="UP000827092"/>
    </source>
</evidence>
<dbReference type="EMBL" id="JAFNEN010005293">
    <property type="protein sequence ID" value="KAG8170523.1"/>
    <property type="molecule type" value="Genomic_DNA"/>
</dbReference>
<protein>
    <submittedName>
        <fullName evidence="1">Uncharacterized protein</fullName>
    </submittedName>
</protein>
<sequence length="66" mass="7343">EKCIFLLTFVIWHDVPSEGLMNSKLKCIFDISTDTNQVTADVVDQPKATEVKVIPVKAKPAEPMVL</sequence>
<proteinExistence type="predicted"/>
<gene>
    <name evidence="1" type="ORF">JTE90_021708</name>
</gene>
<organism evidence="1 2">
    <name type="scientific">Oedothorax gibbosus</name>
    <dbReference type="NCBI Taxonomy" id="931172"/>
    <lineage>
        <taxon>Eukaryota</taxon>
        <taxon>Metazoa</taxon>
        <taxon>Ecdysozoa</taxon>
        <taxon>Arthropoda</taxon>
        <taxon>Chelicerata</taxon>
        <taxon>Arachnida</taxon>
        <taxon>Araneae</taxon>
        <taxon>Araneomorphae</taxon>
        <taxon>Entelegynae</taxon>
        <taxon>Araneoidea</taxon>
        <taxon>Linyphiidae</taxon>
        <taxon>Erigoninae</taxon>
        <taxon>Oedothorax</taxon>
    </lineage>
</organism>
<dbReference type="AlphaFoldDB" id="A0AAV6TFY3"/>
<keyword evidence="2" id="KW-1185">Reference proteome</keyword>
<evidence type="ECO:0000313" key="1">
    <source>
        <dbReference type="EMBL" id="KAG8170523.1"/>
    </source>
</evidence>